<proteinExistence type="predicted"/>
<name>A0A1R1X1C7_9FUNG</name>
<comment type="caution">
    <text evidence="1">The sequence shown here is derived from an EMBL/GenBank/DDBJ whole genome shotgun (WGS) entry which is preliminary data.</text>
</comment>
<accession>A0A1R1X1C7</accession>
<protein>
    <submittedName>
        <fullName evidence="1">Uncharacterized protein</fullName>
    </submittedName>
</protein>
<keyword evidence="2" id="KW-1185">Reference proteome</keyword>
<sequence length="95" mass="11190">MDQEDTDQAPVIQEAVKDLTEIFRKFSNEKERNPETENPYVTTKVPMTDLKVYPELIEALTLIKYDSFHTPLFEERKEAITLVLELVQINIIQRH</sequence>
<evidence type="ECO:0000313" key="1">
    <source>
        <dbReference type="EMBL" id="OMJ08419.1"/>
    </source>
</evidence>
<reference evidence="2" key="1">
    <citation type="submission" date="2017-01" db="EMBL/GenBank/DDBJ databases">
        <authorList>
            <person name="Wang Y."/>
            <person name="White M."/>
            <person name="Kvist S."/>
            <person name="Moncalvo J.-M."/>
        </authorList>
    </citation>
    <scope>NUCLEOTIDE SEQUENCE [LARGE SCALE GENOMIC DNA]</scope>
    <source>
        <strain evidence="2">ID-206-W2</strain>
    </source>
</reference>
<dbReference type="AlphaFoldDB" id="A0A1R1X1C7"/>
<evidence type="ECO:0000313" key="2">
    <source>
        <dbReference type="Proteomes" id="UP000187429"/>
    </source>
</evidence>
<organism evidence="1 2">
    <name type="scientific">Smittium culicis</name>
    <dbReference type="NCBI Taxonomy" id="133412"/>
    <lineage>
        <taxon>Eukaryota</taxon>
        <taxon>Fungi</taxon>
        <taxon>Fungi incertae sedis</taxon>
        <taxon>Zoopagomycota</taxon>
        <taxon>Kickxellomycotina</taxon>
        <taxon>Harpellomycetes</taxon>
        <taxon>Harpellales</taxon>
        <taxon>Legeriomycetaceae</taxon>
        <taxon>Smittium</taxon>
    </lineage>
</organism>
<dbReference type="EMBL" id="LSSM01007400">
    <property type="protein sequence ID" value="OMJ08419.1"/>
    <property type="molecule type" value="Genomic_DNA"/>
</dbReference>
<gene>
    <name evidence="1" type="ORF">AYI69_g11073</name>
</gene>
<dbReference type="Proteomes" id="UP000187429">
    <property type="component" value="Unassembled WGS sequence"/>
</dbReference>